<evidence type="ECO:0000313" key="2">
    <source>
        <dbReference type="Proteomes" id="UP000287651"/>
    </source>
</evidence>
<protein>
    <submittedName>
        <fullName evidence="1">Uncharacterized protein</fullName>
    </submittedName>
</protein>
<sequence>KVTCKFKFRSIFCASSQNFKILVIPNVLAHGKSYEHDFMKKLDGHKLCAKSQAKSNFYLYFMHHLKISKYWPFATH</sequence>
<organism evidence="1 2">
    <name type="scientific">Ensete ventricosum</name>
    <name type="common">Abyssinian banana</name>
    <name type="synonym">Musa ensete</name>
    <dbReference type="NCBI Taxonomy" id="4639"/>
    <lineage>
        <taxon>Eukaryota</taxon>
        <taxon>Viridiplantae</taxon>
        <taxon>Streptophyta</taxon>
        <taxon>Embryophyta</taxon>
        <taxon>Tracheophyta</taxon>
        <taxon>Spermatophyta</taxon>
        <taxon>Magnoliopsida</taxon>
        <taxon>Liliopsida</taxon>
        <taxon>Zingiberales</taxon>
        <taxon>Musaceae</taxon>
        <taxon>Ensete</taxon>
    </lineage>
</organism>
<comment type="caution">
    <text evidence="1">The sequence shown here is derived from an EMBL/GenBank/DDBJ whole genome shotgun (WGS) entry which is preliminary data.</text>
</comment>
<dbReference type="Proteomes" id="UP000287651">
    <property type="component" value="Unassembled WGS sequence"/>
</dbReference>
<gene>
    <name evidence="1" type="ORF">B296_00057720</name>
</gene>
<accession>A0A426WWB7</accession>
<dbReference type="AlphaFoldDB" id="A0A426WWB7"/>
<evidence type="ECO:0000313" key="1">
    <source>
        <dbReference type="EMBL" id="RRT31593.1"/>
    </source>
</evidence>
<feature type="non-terminal residue" evidence="1">
    <location>
        <position position="1"/>
    </location>
</feature>
<dbReference type="EMBL" id="AMZH03037876">
    <property type="protein sequence ID" value="RRT31593.1"/>
    <property type="molecule type" value="Genomic_DNA"/>
</dbReference>
<name>A0A426WWB7_ENSVE</name>
<reference evidence="1 2" key="1">
    <citation type="journal article" date="2014" name="Agronomy (Basel)">
        <title>A Draft Genome Sequence for Ensete ventricosum, the Drought-Tolerant Tree Against Hunger.</title>
        <authorList>
            <person name="Harrison J."/>
            <person name="Moore K.A."/>
            <person name="Paszkiewicz K."/>
            <person name="Jones T."/>
            <person name="Grant M."/>
            <person name="Ambacheew D."/>
            <person name="Muzemil S."/>
            <person name="Studholme D.J."/>
        </authorList>
    </citation>
    <scope>NUCLEOTIDE SEQUENCE [LARGE SCALE GENOMIC DNA]</scope>
</reference>
<proteinExistence type="predicted"/>